<sequence length="610" mass="69983">MDLRGRESPEVPQHVHIDNRDEDPIIIESDQEEDQRIRNEAMPIRLNPDRRIHRPRDGLNRFVNSEGTNVATIRSRDTGGSDDEVAIVGEASSTLVNEGGSVGSNAEYVDLDTDNGSQVVEANDNNRHNNDNSDDDGLVIVQERTTAPRVTLNLPGGETLQIDASPTDRPYRRSFEWQQQNRTRRQAMARSARRASRLLFHTSEDDEYANGNGNGSTESVRLPHSVLQLRRQEEERSRLQNLTRRRNQMQLDSMQGNPILIRLRERIDSFPPDVRSAFVHAQSLYEFRSILQNVAPLTLQECDNELVPLFTEYRSRMVQNWATNRVQLNQQESRRLHDEQHERQRRLWNNRRHFRIHMGVGGGFGESLANYILMNANGMGSNDAAWLYNGYAGDMDEEESTQSIVSMIQEREEREHDYRTKKYMEKTQDQQQSFVQRAMDLPDGYSASFDTEPKIKLDIVRDGKEETVVVKDDSVSDQWQEAPVCTLCGVELGVGIPDEFEGITKTDRTVSFECLVYKYQFHCPYQTLARPSQLDRDLSRRTFVAPCGHTYCGRCFARIDNARGKSRMAKRKLAQLKGSAHPDNYGPKICPAKGCKSPIRTRGRMREAFF</sequence>
<organism evidence="2 3">
    <name type="scientific">Zygosaccharomyces mellis</name>
    <dbReference type="NCBI Taxonomy" id="42258"/>
    <lineage>
        <taxon>Eukaryota</taxon>
        <taxon>Fungi</taxon>
        <taxon>Dikarya</taxon>
        <taxon>Ascomycota</taxon>
        <taxon>Saccharomycotina</taxon>
        <taxon>Saccharomycetes</taxon>
        <taxon>Saccharomycetales</taxon>
        <taxon>Saccharomycetaceae</taxon>
        <taxon>Zygosaccharomyces</taxon>
    </lineage>
</organism>
<dbReference type="EMBL" id="BIMX01000012">
    <property type="protein sequence ID" value="GCE99636.1"/>
    <property type="molecule type" value="Genomic_DNA"/>
</dbReference>
<dbReference type="InterPro" id="IPR038886">
    <property type="entry name" value="E3_SLX5/Rfp1"/>
</dbReference>
<dbReference type="PANTHER" id="PTHR28042:SF1">
    <property type="entry name" value="E3 UBIQUITIN-PROTEIN LIGASE COMPLEX SLX5-SLX8 SUBUNIT SLX5"/>
    <property type="match status" value="1"/>
</dbReference>
<protein>
    <submittedName>
        <fullName evidence="2">Uncharacterized protein</fullName>
    </submittedName>
</protein>
<evidence type="ECO:0000313" key="2">
    <source>
        <dbReference type="EMBL" id="GCE99636.1"/>
    </source>
</evidence>
<keyword evidence="3" id="KW-1185">Reference proteome</keyword>
<dbReference type="GO" id="GO:0033768">
    <property type="term" value="C:SUMO-targeted ubiquitin ligase complex"/>
    <property type="evidence" value="ECO:0007669"/>
    <property type="project" value="TreeGrafter"/>
</dbReference>
<dbReference type="Proteomes" id="UP000301737">
    <property type="component" value="Unassembled WGS sequence"/>
</dbReference>
<dbReference type="OrthoDB" id="4090114at2759"/>
<name>A0A4C2E8P0_9SACH</name>
<proteinExistence type="predicted"/>
<reference evidence="2 3" key="1">
    <citation type="submission" date="2019-01" db="EMBL/GenBank/DDBJ databases">
        <title>Draft Genome Sequencing of Zygosaccharomyces mellis Ca-7.</title>
        <authorList>
            <person name="Shiwa Y."/>
            <person name="Kanesaki Y."/>
            <person name="Ishige T."/>
            <person name="Mura K."/>
            <person name="Hori T."/>
            <person name="Tamura T."/>
        </authorList>
    </citation>
    <scope>NUCLEOTIDE SEQUENCE [LARGE SCALE GENOMIC DNA]</scope>
    <source>
        <strain evidence="2 3">Ca-7</strain>
    </source>
</reference>
<evidence type="ECO:0000256" key="1">
    <source>
        <dbReference type="SAM" id="MobiDB-lite"/>
    </source>
</evidence>
<dbReference type="PANTHER" id="PTHR28042">
    <property type="entry name" value="E3 UBIQUITIN-PROTEIN LIGASE COMPLEX SLX5-SLX8 SUBUNIT SLX5"/>
    <property type="match status" value="1"/>
</dbReference>
<accession>A0A4C2E8P0</accession>
<feature type="region of interest" description="Disordered" evidence="1">
    <location>
        <begin position="117"/>
        <end position="136"/>
    </location>
</feature>
<dbReference type="AlphaFoldDB" id="A0A4C2E8P0"/>
<evidence type="ECO:0000313" key="3">
    <source>
        <dbReference type="Proteomes" id="UP000301737"/>
    </source>
</evidence>
<comment type="caution">
    <text evidence="2">The sequence shown here is derived from an EMBL/GenBank/DDBJ whole genome shotgun (WGS) entry which is preliminary data.</text>
</comment>
<dbReference type="GO" id="GO:0004842">
    <property type="term" value="F:ubiquitin-protein transferase activity"/>
    <property type="evidence" value="ECO:0007669"/>
    <property type="project" value="TreeGrafter"/>
</dbReference>
<gene>
    <name evidence="2" type="ORF">ZYGM_000169</name>
</gene>